<evidence type="ECO:0000313" key="1">
    <source>
        <dbReference type="EMBL" id="PSR22555.1"/>
    </source>
</evidence>
<reference evidence="1 2" key="1">
    <citation type="journal article" date="2014" name="BMC Genomics">
        <title>Comparison of environmental and isolate Sulfobacillus genomes reveals diverse carbon, sulfur, nitrogen, and hydrogen metabolisms.</title>
        <authorList>
            <person name="Justice N.B."/>
            <person name="Norman A."/>
            <person name="Brown C.T."/>
            <person name="Singh A."/>
            <person name="Thomas B.C."/>
            <person name="Banfield J.F."/>
        </authorList>
    </citation>
    <scope>NUCLEOTIDE SEQUENCE [LARGE SCALE GENOMIC DNA]</scope>
    <source>
        <strain evidence="1">AMDSBA3</strain>
    </source>
</reference>
<dbReference type="EMBL" id="PXYV01000015">
    <property type="protein sequence ID" value="PSR22555.1"/>
    <property type="molecule type" value="Genomic_DNA"/>
</dbReference>
<dbReference type="Proteomes" id="UP000241848">
    <property type="component" value="Unassembled WGS sequence"/>
</dbReference>
<gene>
    <name evidence="1" type="ORF">C7B45_06415</name>
</gene>
<sequence length="97" mass="10701">MSFFKRLEEMADGGTASSTNMPDHVCNRCNQPMTYRGTHALRTGGLNRGWGVAADMVLGARDEAAIDQITEKNVILHVFVCPQCGLVEFVNDPRRGF</sequence>
<proteinExistence type="predicted"/>
<protein>
    <submittedName>
        <fullName evidence="1">Uncharacterized protein</fullName>
    </submittedName>
</protein>
<comment type="caution">
    <text evidence="1">The sequence shown here is derived from an EMBL/GenBank/DDBJ whole genome shotgun (WGS) entry which is preliminary data.</text>
</comment>
<evidence type="ECO:0000313" key="2">
    <source>
        <dbReference type="Proteomes" id="UP000241848"/>
    </source>
</evidence>
<accession>A0A2T2WK06</accession>
<organism evidence="1 2">
    <name type="scientific">Sulfobacillus acidophilus</name>
    <dbReference type="NCBI Taxonomy" id="53633"/>
    <lineage>
        <taxon>Bacteria</taxon>
        <taxon>Bacillati</taxon>
        <taxon>Bacillota</taxon>
        <taxon>Clostridia</taxon>
        <taxon>Eubacteriales</taxon>
        <taxon>Clostridiales Family XVII. Incertae Sedis</taxon>
        <taxon>Sulfobacillus</taxon>
    </lineage>
</organism>
<name>A0A2T2WK06_9FIRM</name>
<dbReference type="AlphaFoldDB" id="A0A2T2WK06"/>